<evidence type="ECO:0000256" key="11">
    <source>
        <dbReference type="ARBA" id="ARBA00022989"/>
    </source>
</evidence>
<dbReference type="SMART" id="SM00388">
    <property type="entry name" value="HisKA"/>
    <property type="match status" value="1"/>
</dbReference>
<keyword evidence="10" id="KW-0067">ATP-binding</keyword>
<dbReference type="GO" id="GO:0000155">
    <property type="term" value="F:phosphorelay sensor kinase activity"/>
    <property type="evidence" value="ECO:0007669"/>
    <property type="project" value="InterPro"/>
</dbReference>
<dbReference type="SUPFAM" id="SSF103190">
    <property type="entry name" value="Sensory domain-like"/>
    <property type="match status" value="1"/>
</dbReference>
<keyword evidence="11 14" id="KW-1133">Transmembrane helix</keyword>
<dbReference type="InterPro" id="IPR050351">
    <property type="entry name" value="BphY/WalK/GraS-like"/>
</dbReference>
<evidence type="ECO:0000256" key="8">
    <source>
        <dbReference type="ARBA" id="ARBA00022741"/>
    </source>
</evidence>
<dbReference type="Proteomes" id="UP000190102">
    <property type="component" value="Unassembled WGS sequence"/>
</dbReference>
<dbReference type="InterPro" id="IPR005467">
    <property type="entry name" value="His_kinase_dom"/>
</dbReference>
<dbReference type="STRING" id="115783.SAMN02745119_02491"/>
<gene>
    <name evidence="17" type="ORF">SAMN02745119_02491</name>
</gene>
<dbReference type="Pfam" id="PF00672">
    <property type="entry name" value="HAMP"/>
    <property type="match status" value="1"/>
</dbReference>
<feature type="domain" description="HAMP" evidence="16">
    <location>
        <begin position="422"/>
        <end position="474"/>
    </location>
</feature>
<feature type="coiled-coil region" evidence="13">
    <location>
        <begin position="466"/>
        <end position="493"/>
    </location>
</feature>
<sequence>MIRPTLFRKFLIASLLLALVPLLAATLFLFSGLEQVRDRLALEIGSSAEQQAAESLQMRARQVADTVSDYLHRREDDLRFLSRFATDRKVLLSFWMQQRSEVWEQRASAPNQLREVRKLVPIYRSFALLDADGQEQMVLKDGRFLPPAELRNVTKPTATEFKSETYFQEIKQLQPNEIHVTHLTGFHVNKQQQLAGASEPEHALGKRYEGVVRFGLPLHGQDGRFTGAFVISMDHRHLMEFSQHIDPGPHFSTVFPSYKSGNYAFLFDDEGWIITHPKLWDIRGVNQQGELLPPYSSNSGSKAIEAGNIPFNLDHAGFIHPNYPKASAFVRKQQSGVVELTNVGGARKIMAYAPILYDTGPYKKHGVFGGITIGYQVDQFQKQASAGSLLITRKLKEYRQQSGLFIALAAIVAGLAAWLLARGITRPLQRLSEGARRLANGETGNRVVVKGRDELAELALSFNAMVAELEQRKANLIATLEQLQESRQAILDERNFKESILESISSAITTFAPDGSLTSRNSTLDRFLGHHWPLGSHYATIFKGWEPIPARIELAFTEGSGYGRAPLQLEQNGIIQHFDVGIFPIGEHAEHGLTVTLRDETIREELREETVRLERLASLGKLAAGISHEIRNPLTGISLLLDDLHDRAQLGEKDREMLTKAMAEIERMERLISALLTFAAPPRSRFAPGDPGEAAEDVVMLMQRPCQRQGVTLTLERTPLPDCQIDAEKIRQALLNLLKNALEALPLGGTISITINHDAHDALITVCDSGHGIPSQDLPLIFEPFFTRKGAGTGLGLSITRQIIEEHGGVITVTSEPVQGTSFMIRLPLLQADQETVST</sequence>
<evidence type="ECO:0000256" key="7">
    <source>
        <dbReference type="ARBA" id="ARBA00022692"/>
    </source>
</evidence>
<dbReference type="EC" id="2.7.13.3" evidence="3"/>
<feature type="domain" description="Histidine kinase" evidence="15">
    <location>
        <begin position="625"/>
        <end position="831"/>
    </location>
</feature>
<accession>A0A1T4QRH2</accession>
<dbReference type="PROSITE" id="PS50885">
    <property type="entry name" value="HAMP"/>
    <property type="match status" value="1"/>
</dbReference>
<evidence type="ECO:0000256" key="1">
    <source>
        <dbReference type="ARBA" id="ARBA00000085"/>
    </source>
</evidence>
<evidence type="ECO:0000259" key="16">
    <source>
        <dbReference type="PROSITE" id="PS50885"/>
    </source>
</evidence>
<keyword evidence="7 14" id="KW-0812">Transmembrane</keyword>
<proteinExistence type="predicted"/>
<dbReference type="PANTHER" id="PTHR42878">
    <property type="entry name" value="TWO-COMPONENT HISTIDINE KINASE"/>
    <property type="match status" value="1"/>
</dbReference>
<name>A0A1T4QRH2_9BACT</name>
<evidence type="ECO:0000313" key="17">
    <source>
        <dbReference type="EMBL" id="SKA05848.1"/>
    </source>
</evidence>
<keyword evidence="13" id="KW-0175">Coiled coil</keyword>
<organism evidence="17 18">
    <name type="scientific">Trichlorobacter thiogenes</name>
    <dbReference type="NCBI Taxonomy" id="115783"/>
    <lineage>
        <taxon>Bacteria</taxon>
        <taxon>Pseudomonadati</taxon>
        <taxon>Thermodesulfobacteriota</taxon>
        <taxon>Desulfuromonadia</taxon>
        <taxon>Geobacterales</taxon>
        <taxon>Geobacteraceae</taxon>
        <taxon>Trichlorobacter</taxon>
    </lineage>
</organism>
<dbReference type="InterPro" id="IPR029151">
    <property type="entry name" value="Sensor-like_sf"/>
</dbReference>
<dbReference type="SUPFAM" id="SSF47384">
    <property type="entry name" value="Homodimeric domain of signal transducing histidine kinase"/>
    <property type="match status" value="1"/>
</dbReference>
<dbReference type="InterPro" id="IPR003660">
    <property type="entry name" value="HAMP_dom"/>
</dbReference>
<evidence type="ECO:0000256" key="10">
    <source>
        <dbReference type="ARBA" id="ARBA00022840"/>
    </source>
</evidence>
<dbReference type="GO" id="GO:0005886">
    <property type="term" value="C:plasma membrane"/>
    <property type="evidence" value="ECO:0007669"/>
    <property type="project" value="UniProtKB-SubCell"/>
</dbReference>
<evidence type="ECO:0000256" key="2">
    <source>
        <dbReference type="ARBA" id="ARBA00004651"/>
    </source>
</evidence>
<reference evidence="18" key="1">
    <citation type="submission" date="2017-02" db="EMBL/GenBank/DDBJ databases">
        <authorList>
            <person name="Varghese N."/>
            <person name="Submissions S."/>
        </authorList>
    </citation>
    <scope>NUCLEOTIDE SEQUENCE [LARGE SCALE GENOMIC DNA]</scope>
    <source>
        <strain evidence="18">ATCC BAA-34</strain>
    </source>
</reference>
<dbReference type="SMART" id="SM00304">
    <property type="entry name" value="HAMP"/>
    <property type="match status" value="1"/>
</dbReference>
<dbReference type="InterPro" id="IPR036097">
    <property type="entry name" value="HisK_dim/P_sf"/>
</dbReference>
<keyword evidence="4" id="KW-1003">Cell membrane</keyword>
<dbReference type="GO" id="GO:0000156">
    <property type="term" value="F:phosphorelay response regulator activity"/>
    <property type="evidence" value="ECO:0007669"/>
    <property type="project" value="TreeGrafter"/>
</dbReference>
<dbReference type="PRINTS" id="PR00344">
    <property type="entry name" value="BCTRLSENSOR"/>
</dbReference>
<dbReference type="GO" id="GO:0030295">
    <property type="term" value="F:protein kinase activator activity"/>
    <property type="evidence" value="ECO:0007669"/>
    <property type="project" value="TreeGrafter"/>
</dbReference>
<keyword evidence="5" id="KW-0597">Phosphoprotein</keyword>
<dbReference type="CDD" id="cd00082">
    <property type="entry name" value="HisKA"/>
    <property type="match status" value="1"/>
</dbReference>
<dbReference type="Gene3D" id="3.30.565.10">
    <property type="entry name" value="Histidine kinase-like ATPase, C-terminal domain"/>
    <property type="match status" value="1"/>
</dbReference>
<comment type="catalytic activity">
    <reaction evidence="1">
        <text>ATP + protein L-histidine = ADP + protein N-phospho-L-histidine.</text>
        <dbReference type="EC" id="2.7.13.3"/>
    </reaction>
</comment>
<evidence type="ECO:0000259" key="15">
    <source>
        <dbReference type="PROSITE" id="PS50109"/>
    </source>
</evidence>
<keyword evidence="12" id="KW-0902">Two-component regulatory system</keyword>
<evidence type="ECO:0000256" key="13">
    <source>
        <dbReference type="SAM" id="Coils"/>
    </source>
</evidence>
<protein>
    <recommendedName>
        <fullName evidence="3">histidine kinase</fullName>
        <ecNumber evidence="3">2.7.13.3</ecNumber>
    </recommendedName>
</protein>
<dbReference type="GO" id="GO:0007234">
    <property type="term" value="P:osmosensory signaling via phosphorelay pathway"/>
    <property type="evidence" value="ECO:0007669"/>
    <property type="project" value="TreeGrafter"/>
</dbReference>
<evidence type="ECO:0000256" key="4">
    <source>
        <dbReference type="ARBA" id="ARBA00022475"/>
    </source>
</evidence>
<dbReference type="InterPro" id="IPR004358">
    <property type="entry name" value="Sig_transdc_His_kin-like_C"/>
</dbReference>
<dbReference type="AlphaFoldDB" id="A0A1T4QRH2"/>
<keyword evidence="14" id="KW-0472">Membrane</keyword>
<keyword evidence="6" id="KW-0808">Transferase</keyword>
<dbReference type="InterPro" id="IPR003661">
    <property type="entry name" value="HisK_dim/P_dom"/>
</dbReference>
<dbReference type="RefSeq" id="WP_078790752.1">
    <property type="nucleotide sequence ID" value="NZ_FUWR01000014.1"/>
</dbReference>
<evidence type="ECO:0000256" key="3">
    <source>
        <dbReference type="ARBA" id="ARBA00012438"/>
    </source>
</evidence>
<dbReference type="Pfam" id="PF02518">
    <property type="entry name" value="HATPase_c"/>
    <property type="match status" value="1"/>
</dbReference>
<dbReference type="PANTHER" id="PTHR42878:SF7">
    <property type="entry name" value="SENSOR HISTIDINE KINASE GLRK"/>
    <property type="match status" value="1"/>
</dbReference>
<dbReference type="InterPro" id="IPR036890">
    <property type="entry name" value="HATPase_C_sf"/>
</dbReference>
<dbReference type="SMART" id="SM00387">
    <property type="entry name" value="HATPase_c"/>
    <property type="match status" value="1"/>
</dbReference>
<dbReference type="EMBL" id="FUWR01000014">
    <property type="protein sequence ID" value="SKA05848.1"/>
    <property type="molecule type" value="Genomic_DNA"/>
</dbReference>
<dbReference type="SUPFAM" id="SSF158472">
    <property type="entry name" value="HAMP domain-like"/>
    <property type="match status" value="1"/>
</dbReference>
<evidence type="ECO:0000256" key="9">
    <source>
        <dbReference type="ARBA" id="ARBA00022777"/>
    </source>
</evidence>
<feature type="transmembrane region" description="Helical" evidence="14">
    <location>
        <begin position="403"/>
        <end position="421"/>
    </location>
</feature>
<dbReference type="InterPro" id="IPR003594">
    <property type="entry name" value="HATPase_dom"/>
</dbReference>
<dbReference type="CDD" id="cd06225">
    <property type="entry name" value="HAMP"/>
    <property type="match status" value="1"/>
</dbReference>
<dbReference type="Gene3D" id="1.10.287.130">
    <property type="match status" value="1"/>
</dbReference>
<dbReference type="Gene3D" id="3.30.450.20">
    <property type="entry name" value="PAS domain"/>
    <property type="match status" value="1"/>
</dbReference>
<dbReference type="SUPFAM" id="SSF55874">
    <property type="entry name" value="ATPase domain of HSP90 chaperone/DNA topoisomerase II/histidine kinase"/>
    <property type="match status" value="1"/>
</dbReference>
<evidence type="ECO:0000256" key="14">
    <source>
        <dbReference type="SAM" id="Phobius"/>
    </source>
</evidence>
<keyword evidence="18" id="KW-1185">Reference proteome</keyword>
<evidence type="ECO:0000313" key="18">
    <source>
        <dbReference type="Proteomes" id="UP000190102"/>
    </source>
</evidence>
<dbReference type="Gene3D" id="6.10.340.10">
    <property type="match status" value="1"/>
</dbReference>
<evidence type="ECO:0000256" key="5">
    <source>
        <dbReference type="ARBA" id="ARBA00022553"/>
    </source>
</evidence>
<comment type="subcellular location">
    <subcellularLocation>
        <location evidence="2">Cell membrane</location>
        <topology evidence="2">Multi-pass membrane protein</topology>
    </subcellularLocation>
</comment>
<evidence type="ECO:0000256" key="12">
    <source>
        <dbReference type="ARBA" id="ARBA00023012"/>
    </source>
</evidence>
<dbReference type="GO" id="GO:0005524">
    <property type="term" value="F:ATP binding"/>
    <property type="evidence" value="ECO:0007669"/>
    <property type="project" value="UniProtKB-KW"/>
</dbReference>
<evidence type="ECO:0000256" key="6">
    <source>
        <dbReference type="ARBA" id="ARBA00022679"/>
    </source>
</evidence>
<keyword evidence="9 17" id="KW-0418">Kinase</keyword>
<dbReference type="PROSITE" id="PS50109">
    <property type="entry name" value="HIS_KIN"/>
    <property type="match status" value="1"/>
</dbReference>
<keyword evidence="8" id="KW-0547">Nucleotide-binding</keyword>
<dbReference type="Pfam" id="PF00512">
    <property type="entry name" value="HisKA"/>
    <property type="match status" value="1"/>
</dbReference>
<dbReference type="OrthoDB" id="5437527at2"/>